<reference evidence="2 3" key="1">
    <citation type="submission" date="2019-09" db="EMBL/GenBank/DDBJ databases">
        <title>Biological control of the noxious weed angled onion (Allium triquetrum) thwarted by endophytic bacteria in Victoria, Australia.</title>
        <authorList>
            <person name="Tehranchian P."/>
            <person name="Adair R.J."/>
            <person name="Van T.H."/>
            <person name="Morrison P.D."/>
            <person name="Williams H."/>
            <person name="Lawrie A.C."/>
        </authorList>
    </citation>
    <scope>NUCLEOTIDE SEQUENCE [LARGE SCALE GENOMIC DNA]</scope>
    <source>
        <strain evidence="2 3">RPTAtOch1</strain>
    </source>
</reference>
<sequence>MSENTVEIADTGKIGKKGYPRFAEAFGRLPPMKTVPLLEDGTPDYSHPGLSPEEIAGLEGK</sequence>
<evidence type="ECO:0000256" key="1">
    <source>
        <dbReference type="SAM" id="MobiDB-lite"/>
    </source>
</evidence>
<name>A0A5N1K4P5_9HYPH</name>
<evidence type="ECO:0000313" key="3">
    <source>
        <dbReference type="Proteomes" id="UP000327108"/>
    </source>
</evidence>
<gene>
    <name evidence="2" type="ORF">F3W84_05390</name>
</gene>
<comment type="caution">
    <text evidence="2">The sequence shown here is derived from an EMBL/GenBank/DDBJ whole genome shotgun (WGS) entry which is preliminary data.</text>
</comment>
<feature type="region of interest" description="Disordered" evidence="1">
    <location>
        <begin position="34"/>
        <end position="61"/>
    </location>
</feature>
<evidence type="ECO:0000313" key="2">
    <source>
        <dbReference type="EMBL" id="KAA9369571.1"/>
    </source>
</evidence>
<dbReference type="AlphaFoldDB" id="A0A5N1K4P5"/>
<dbReference type="Proteomes" id="UP000327108">
    <property type="component" value="Unassembled WGS sequence"/>
</dbReference>
<dbReference type="RefSeq" id="WP_151091948.1">
    <property type="nucleotide sequence ID" value="NZ_VYXQ01000004.1"/>
</dbReference>
<organism evidence="2 3">
    <name type="scientific">Ochrobactrum quorumnocens</name>
    <dbReference type="NCBI Taxonomy" id="271865"/>
    <lineage>
        <taxon>Bacteria</taxon>
        <taxon>Pseudomonadati</taxon>
        <taxon>Pseudomonadota</taxon>
        <taxon>Alphaproteobacteria</taxon>
        <taxon>Hyphomicrobiales</taxon>
        <taxon>Brucellaceae</taxon>
        <taxon>Brucella/Ochrobactrum group</taxon>
        <taxon>Ochrobactrum</taxon>
    </lineage>
</organism>
<dbReference type="EMBL" id="VYXQ01000004">
    <property type="protein sequence ID" value="KAA9369571.1"/>
    <property type="molecule type" value="Genomic_DNA"/>
</dbReference>
<proteinExistence type="predicted"/>
<protein>
    <submittedName>
        <fullName evidence="2">Uncharacterized protein</fullName>
    </submittedName>
</protein>
<accession>A0A5N1K4P5</accession>
<keyword evidence="3" id="KW-1185">Reference proteome</keyword>